<dbReference type="NCBIfam" id="NF003379">
    <property type="entry name" value="PRK04456.1"/>
    <property type="match status" value="1"/>
</dbReference>
<dbReference type="Pfam" id="PF19436">
    <property type="entry name" value="ACS_CODH_B_C"/>
    <property type="match status" value="1"/>
</dbReference>
<dbReference type="InterPro" id="IPR045822">
    <property type="entry name" value="ACS_CODH_B_C"/>
</dbReference>
<feature type="domain" description="CO dehydrogenase/acetyl-CoA synthase complex beta subunit C-terminal" evidence="1">
    <location>
        <begin position="435"/>
        <end position="678"/>
    </location>
</feature>
<sequence>MKNRLRDPLDAAIERGRTGLDARMQALAGKLAYADTAYALPVTYAVTGIAVRDADGAREAYRQSGNNLLVACECLMAGEGGVASPCTGFIPDAVIRGLGYTLVDGSVTGLGLLVGRPESPDAAAAVCREMQEKSLLTFLAGGVVEALSGAGVRLGLDYRLVPLGPESARGIHFADILARVAMMFGGVQPGDVHSLLGYAAERAKAFVIAFGSLTDEEVAFVDALRVLGIPILAAGAGYEGGEWLSVAPVEAVRTGMDLRGIKVTVTAIPIPMACSPAFEGKSIRKEEMYVEFGGGRTPAFELLRMRPREEVEDGKVTIVGPEVDAVPEGSALPLAILVDVAGARMKTDYEPVFERRIHTFINYGEGSWHVAQRDLIWVRLSKEAVAKGVKIRDIGTLLVHKLKAEFPDHIDAVQVTLVTDRRKVEEMLAEARAVYAARDERIAGMKDEDVETFYSCTLCQTFAPNHVCVITPERPALCGAITWLDARIAHDIAPAGANQPVPKGETVDAVSGEFAGVNRFVKKASHGEVDRIALYSMIENPMTACGCFECIAAIVPEVNGILIVSREFTGETPLGMTFSTLAGTIGGGAQTPGFIGISKNYILSDRFLEAENGIVRVVWMPSSLKEELGDRLRAKLAAQGMPDLFEKIADEVSAPTIEDLVAFLKRVDHPALAMRSLI</sequence>
<keyword evidence="3" id="KW-1185">Reference proteome</keyword>
<dbReference type="Proteomes" id="UP000824969">
    <property type="component" value="Chromosome"/>
</dbReference>
<accession>A0ABN5XFZ6</accession>
<dbReference type="NCBIfam" id="NF040764">
    <property type="entry name" value="CODH_ACS_al_bet"/>
    <property type="match status" value="1"/>
</dbReference>
<dbReference type="NCBIfam" id="NF007078">
    <property type="entry name" value="PRK09529.1"/>
    <property type="match status" value="1"/>
</dbReference>
<dbReference type="EMBL" id="AP019781">
    <property type="protein sequence ID" value="BBL67733.1"/>
    <property type="molecule type" value="Genomic_DNA"/>
</dbReference>
<protein>
    <submittedName>
        <fullName evidence="2">Acetyl-CoA decarbonylase</fullName>
    </submittedName>
</protein>
<dbReference type="Pfam" id="PF03598">
    <property type="entry name" value="CdhC"/>
    <property type="match status" value="1"/>
</dbReference>
<name>A0ABN5XFZ6_9EURY</name>
<dbReference type="PANTHER" id="PTHR42281:SF1">
    <property type="entry name" value="ACETYL-COA DECARBONYLASE_SYNTHASE COMPLEX SUBUNIT BETA 1"/>
    <property type="match status" value="1"/>
</dbReference>
<dbReference type="PANTHER" id="PTHR42281">
    <property type="match status" value="1"/>
</dbReference>
<evidence type="ECO:0000313" key="3">
    <source>
        <dbReference type="Proteomes" id="UP000824969"/>
    </source>
</evidence>
<dbReference type="GeneID" id="66130430"/>
<organism evidence="2 3">
    <name type="scientific">Methanoculleus chikugoensis</name>
    <dbReference type="NCBI Taxonomy" id="118126"/>
    <lineage>
        <taxon>Archaea</taxon>
        <taxon>Methanobacteriati</taxon>
        <taxon>Methanobacteriota</taxon>
        <taxon>Stenosarchaea group</taxon>
        <taxon>Methanomicrobia</taxon>
        <taxon>Methanomicrobiales</taxon>
        <taxon>Methanomicrobiaceae</taxon>
        <taxon>Methanoculleus</taxon>
    </lineage>
</organism>
<evidence type="ECO:0000313" key="2">
    <source>
        <dbReference type="EMBL" id="BBL67733.1"/>
    </source>
</evidence>
<reference evidence="2 3" key="1">
    <citation type="submission" date="2019-06" db="EMBL/GenBank/DDBJ databases">
        <title>Complete genome sequence of Methanoculleus chikugoensis strain MG62.</title>
        <authorList>
            <person name="Asakawa S."/>
            <person name="Dianou D."/>
        </authorList>
    </citation>
    <scope>NUCLEOTIDE SEQUENCE [LARGE SCALE GENOMIC DNA]</scope>
    <source>
        <strain evidence="2 3">MG62</strain>
    </source>
</reference>
<gene>
    <name evidence="2" type="ORF">MchiMG62_09140</name>
</gene>
<dbReference type="NCBIfam" id="TIGR00316">
    <property type="entry name" value="cdhC"/>
    <property type="match status" value="1"/>
</dbReference>
<proteinExistence type="predicted"/>
<evidence type="ECO:0000259" key="1">
    <source>
        <dbReference type="Pfam" id="PF19436"/>
    </source>
</evidence>
<dbReference type="InterPro" id="IPR004461">
    <property type="entry name" value="CO_DH/Ac-CoA_synth_bsu"/>
</dbReference>
<dbReference type="RefSeq" id="WP_221058095.1">
    <property type="nucleotide sequence ID" value="NZ_AP019781.1"/>
</dbReference>